<dbReference type="Proteomes" id="UP000034181">
    <property type="component" value="Unassembled WGS sequence"/>
</dbReference>
<keyword evidence="1" id="KW-1133">Transmembrane helix</keyword>
<name>A0A0G0KA54_9BACT</name>
<dbReference type="AlphaFoldDB" id="A0A0G0KA54"/>
<dbReference type="EMBL" id="LBUZ01000006">
    <property type="protein sequence ID" value="KKQ75702.1"/>
    <property type="molecule type" value="Genomic_DNA"/>
</dbReference>
<evidence type="ECO:0000313" key="2">
    <source>
        <dbReference type="EMBL" id="KKQ75702.1"/>
    </source>
</evidence>
<accession>A0A0G0KA54</accession>
<feature type="transmembrane region" description="Helical" evidence="1">
    <location>
        <begin position="82"/>
        <end position="100"/>
    </location>
</feature>
<sequence length="110" mass="12039">MKKISASAILAGFILLVLNFALAQVVNSDLIHSIFYWGLLIFLISILLVYKLSSRYCFVSGLASFLIAAVLVVLKTGQIAESIMKISMTLILLAIVQSILEYKAKNESGK</sequence>
<evidence type="ECO:0000256" key="1">
    <source>
        <dbReference type="SAM" id="Phobius"/>
    </source>
</evidence>
<reference evidence="2 3" key="1">
    <citation type="journal article" date="2015" name="Nature">
        <title>rRNA introns, odd ribosomes, and small enigmatic genomes across a large radiation of phyla.</title>
        <authorList>
            <person name="Brown C.T."/>
            <person name="Hug L.A."/>
            <person name="Thomas B.C."/>
            <person name="Sharon I."/>
            <person name="Castelle C.J."/>
            <person name="Singh A."/>
            <person name="Wilkins M.J."/>
            <person name="Williams K.H."/>
            <person name="Banfield J.F."/>
        </authorList>
    </citation>
    <scope>NUCLEOTIDE SEQUENCE [LARGE SCALE GENOMIC DNA]</scope>
</reference>
<gene>
    <name evidence="2" type="ORF">US96_C0006G0014</name>
</gene>
<organism evidence="2 3">
    <name type="scientific">Candidatus Woesebacteria bacterium GW2011_GWB1_38_5b</name>
    <dbReference type="NCBI Taxonomy" id="1618569"/>
    <lineage>
        <taxon>Bacteria</taxon>
        <taxon>Candidatus Woeseibacteriota</taxon>
    </lineage>
</organism>
<protein>
    <submittedName>
        <fullName evidence="2">Uncharacterized protein</fullName>
    </submittedName>
</protein>
<comment type="caution">
    <text evidence="2">The sequence shown here is derived from an EMBL/GenBank/DDBJ whole genome shotgun (WGS) entry which is preliminary data.</text>
</comment>
<evidence type="ECO:0000313" key="3">
    <source>
        <dbReference type="Proteomes" id="UP000034181"/>
    </source>
</evidence>
<proteinExistence type="predicted"/>
<feature type="transmembrane region" description="Helical" evidence="1">
    <location>
        <begin position="33"/>
        <end position="50"/>
    </location>
</feature>
<keyword evidence="1" id="KW-0472">Membrane</keyword>
<keyword evidence="1" id="KW-0812">Transmembrane</keyword>
<feature type="transmembrane region" description="Helical" evidence="1">
    <location>
        <begin position="57"/>
        <end position="76"/>
    </location>
</feature>